<organism evidence="1 2">
    <name type="scientific">Klebsiella quasipneumoniae</name>
    <dbReference type="NCBI Taxonomy" id="1463165"/>
    <lineage>
        <taxon>Bacteria</taxon>
        <taxon>Pseudomonadati</taxon>
        <taxon>Pseudomonadota</taxon>
        <taxon>Gammaproteobacteria</taxon>
        <taxon>Enterobacterales</taxon>
        <taxon>Enterobacteriaceae</taxon>
        <taxon>Klebsiella/Raoultella group</taxon>
        <taxon>Klebsiella</taxon>
        <taxon>Klebsiella pneumoniae complex</taxon>
    </lineage>
</organism>
<name>A0A2A5MBB9_9ENTR</name>
<proteinExistence type="predicted"/>
<evidence type="ECO:0000313" key="1">
    <source>
        <dbReference type="EMBL" id="PCM58221.1"/>
    </source>
</evidence>
<reference evidence="1 2" key="1">
    <citation type="submission" date="2017-09" db="EMBL/GenBank/DDBJ databases">
        <title>Mdr eskape-Ghana.</title>
        <authorList>
            <person name="Agyepong N."/>
            <person name="Janice J."/>
            <person name="Samuelsen O."/>
            <person name="Owusu-Ofori A."/>
            <person name="Sundsfjord A."/>
            <person name="Essack S."/>
            <person name="Pedersen T."/>
        </authorList>
    </citation>
    <scope>NUCLEOTIDE SEQUENCE [LARGE SCALE GENOMIC DNA]</scope>
    <source>
        <strain evidence="1 2">46</strain>
    </source>
</reference>
<accession>A0A2A5MBB9</accession>
<protein>
    <submittedName>
        <fullName evidence="1">Uncharacterized protein</fullName>
    </submittedName>
</protein>
<comment type="caution">
    <text evidence="1">The sequence shown here is derived from an EMBL/GenBank/DDBJ whole genome shotgun (WGS) entry which is preliminary data.</text>
</comment>
<dbReference type="AlphaFoldDB" id="A0A2A5MBB9"/>
<dbReference type="Proteomes" id="UP000217648">
    <property type="component" value="Unassembled WGS sequence"/>
</dbReference>
<gene>
    <name evidence="1" type="ORF">CP911_28835</name>
</gene>
<evidence type="ECO:0000313" key="2">
    <source>
        <dbReference type="Proteomes" id="UP000217648"/>
    </source>
</evidence>
<sequence length="94" mass="9791">MSRLSHLSERSAVAMCKGQPGPQARCLLSGEDDVSSHLSLYRERPSITVTGIGKPPVSFSSVAASAGVLPCVNEKVLMVNPAANAESVGHFAAR</sequence>
<dbReference type="EMBL" id="NXHG01000060">
    <property type="protein sequence ID" value="PCM58221.1"/>
    <property type="molecule type" value="Genomic_DNA"/>
</dbReference>